<dbReference type="GO" id="GO:0051087">
    <property type="term" value="F:protein-folding chaperone binding"/>
    <property type="evidence" value="ECO:0007669"/>
    <property type="project" value="InterPro"/>
</dbReference>
<dbReference type="PANTHER" id="PTHR14021:SF15">
    <property type="entry name" value="IRON-SULFUR CLUSTER CO-CHAPERONE PROTEIN HSCB"/>
    <property type="match status" value="1"/>
</dbReference>
<dbReference type="NCBIfam" id="TIGR00714">
    <property type="entry name" value="hscB"/>
    <property type="match status" value="1"/>
</dbReference>
<sequence>MKDMNYFEVLGFSIRFGIDDDELEERYMKLQEQFHPDKATTAQERRAFLSMSLSVNTAYRNLKDIFSRARHILQLKGVDMAHYSSSRMCNLLEDMLNDNLEMEKIHDIDSLKIFIKEKKEEKINVLSCMARAFEEDDIDLFAVYTAHFNYLTNILSLSDKKQSLLSISSD</sequence>
<protein>
    <submittedName>
        <fullName evidence="3">Fe-S protein assembly co-chaperone HscB</fullName>
    </submittedName>
</protein>
<evidence type="ECO:0000259" key="2">
    <source>
        <dbReference type="PROSITE" id="PS50076"/>
    </source>
</evidence>
<dbReference type="Gene3D" id="1.10.287.110">
    <property type="entry name" value="DnaJ domain"/>
    <property type="match status" value="1"/>
</dbReference>
<feature type="domain" description="J" evidence="2">
    <location>
        <begin position="5"/>
        <end position="77"/>
    </location>
</feature>
<dbReference type="PROSITE" id="PS50076">
    <property type="entry name" value="DNAJ_2"/>
    <property type="match status" value="1"/>
</dbReference>
<evidence type="ECO:0000313" key="3">
    <source>
        <dbReference type="EMBL" id="QEK39567.1"/>
    </source>
</evidence>
<organism evidence="3 4">
    <name type="scientific">Candidatus Sneabacter namystus</name>
    <dbReference type="NCBI Taxonomy" id="2601646"/>
    <lineage>
        <taxon>Bacteria</taxon>
        <taxon>Pseudomonadati</taxon>
        <taxon>Pseudomonadota</taxon>
        <taxon>Alphaproteobacteria</taxon>
        <taxon>Rickettsiales</taxon>
        <taxon>Rickettsiaceae</taxon>
        <taxon>Rickettsieae</taxon>
        <taxon>Candidatus Sneabacter</taxon>
    </lineage>
</organism>
<dbReference type="Proteomes" id="UP000323844">
    <property type="component" value="Chromosome"/>
</dbReference>
<dbReference type="SUPFAM" id="SSF46565">
    <property type="entry name" value="Chaperone J-domain"/>
    <property type="match status" value="1"/>
</dbReference>
<dbReference type="RefSeq" id="WP_148951928.1">
    <property type="nucleotide sequence ID" value="NZ_CP043312.1"/>
</dbReference>
<keyword evidence="4" id="KW-1185">Reference proteome</keyword>
<dbReference type="OrthoDB" id="287587at2"/>
<evidence type="ECO:0000256" key="1">
    <source>
        <dbReference type="ARBA" id="ARBA00025596"/>
    </source>
</evidence>
<evidence type="ECO:0000313" key="4">
    <source>
        <dbReference type="Proteomes" id="UP000323844"/>
    </source>
</evidence>
<dbReference type="InterPro" id="IPR004640">
    <property type="entry name" value="HscB"/>
</dbReference>
<dbReference type="SMART" id="SM00271">
    <property type="entry name" value="DnaJ"/>
    <property type="match status" value="1"/>
</dbReference>
<dbReference type="PANTHER" id="PTHR14021">
    <property type="entry name" value="IRON-SULFUR CLUSTER CO-CHAPERONE PROTEIN HSCB"/>
    <property type="match status" value="1"/>
</dbReference>
<dbReference type="GO" id="GO:0001671">
    <property type="term" value="F:ATPase activator activity"/>
    <property type="evidence" value="ECO:0007669"/>
    <property type="project" value="InterPro"/>
</dbReference>
<name>A0A5C0UIF9_9RICK</name>
<dbReference type="InterPro" id="IPR036869">
    <property type="entry name" value="J_dom_sf"/>
</dbReference>
<proteinExistence type="predicted"/>
<dbReference type="AlphaFoldDB" id="A0A5C0UIF9"/>
<dbReference type="EMBL" id="CP043312">
    <property type="protein sequence ID" value="QEK39567.1"/>
    <property type="molecule type" value="Genomic_DNA"/>
</dbReference>
<dbReference type="KEGG" id="snay:FZC37_01275"/>
<reference evidence="3 4" key="1">
    <citation type="submission" date="2019-08" db="EMBL/GenBank/DDBJ databases">
        <title>Highly reduced genomes of protist endosymbionts show evolutionary convergence.</title>
        <authorList>
            <person name="George E."/>
            <person name="Husnik F."/>
            <person name="Tashyreva D."/>
            <person name="Prokopchuk G."/>
            <person name="Horak A."/>
            <person name="Kwong W.K."/>
            <person name="Lukes J."/>
            <person name="Keeling P.J."/>
        </authorList>
    </citation>
    <scope>NUCLEOTIDE SEQUENCE [LARGE SCALE GENOMIC DNA]</scope>
    <source>
        <strain evidence="3">1621</strain>
    </source>
</reference>
<dbReference type="GO" id="GO:0044571">
    <property type="term" value="P:[2Fe-2S] cluster assembly"/>
    <property type="evidence" value="ECO:0007669"/>
    <property type="project" value="InterPro"/>
</dbReference>
<comment type="function">
    <text evidence="1">Co-chaperone involved in the maturation of iron-sulfur cluster-containing proteins. Seems to help targeting proteins to be folded toward HscA.</text>
</comment>
<dbReference type="CDD" id="cd06257">
    <property type="entry name" value="DnaJ"/>
    <property type="match status" value="1"/>
</dbReference>
<accession>A0A5C0UIF9</accession>
<gene>
    <name evidence="3" type="primary">hscB</name>
    <name evidence="3" type="ORF">FZC37_01275</name>
</gene>
<dbReference type="InterPro" id="IPR001623">
    <property type="entry name" value="DnaJ_domain"/>
</dbReference>